<organism evidence="1 2">
    <name type="scientific">Dermacentor silvarum</name>
    <name type="common">Tick</name>
    <dbReference type="NCBI Taxonomy" id="543639"/>
    <lineage>
        <taxon>Eukaryota</taxon>
        <taxon>Metazoa</taxon>
        <taxon>Ecdysozoa</taxon>
        <taxon>Arthropoda</taxon>
        <taxon>Chelicerata</taxon>
        <taxon>Arachnida</taxon>
        <taxon>Acari</taxon>
        <taxon>Parasitiformes</taxon>
        <taxon>Ixodida</taxon>
        <taxon>Ixodoidea</taxon>
        <taxon>Ixodidae</taxon>
        <taxon>Rhipicephalinae</taxon>
        <taxon>Dermacentor</taxon>
    </lineage>
</organism>
<dbReference type="Proteomes" id="UP000821865">
    <property type="component" value="Chromosome 1"/>
</dbReference>
<comment type="caution">
    <text evidence="1">The sequence shown here is derived from an EMBL/GenBank/DDBJ whole genome shotgun (WGS) entry which is preliminary data.</text>
</comment>
<protein>
    <submittedName>
        <fullName evidence="1">Uncharacterized protein</fullName>
    </submittedName>
</protein>
<keyword evidence="2" id="KW-1185">Reference proteome</keyword>
<evidence type="ECO:0000313" key="2">
    <source>
        <dbReference type="Proteomes" id="UP000821865"/>
    </source>
</evidence>
<accession>A0ACB8DTC2</accession>
<dbReference type="EMBL" id="CM023470">
    <property type="protein sequence ID" value="KAH7977518.1"/>
    <property type="molecule type" value="Genomic_DNA"/>
</dbReference>
<gene>
    <name evidence="1" type="ORF">HPB49_002096</name>
</gene>
<proteinExistence type="predicted"/>
<name>A0ACB8DTC2_DERSI</name>
<sequence>MSENERELSRWLLNVYVSKQFNYLPTFVEYVYKKVRDGECKLVPDPNSDKYDITKYNKETGVCQHENIANMVIPLQNLLFKTILHNMTFYDPDTPVDVMFKLHENLGNIINQQRQVKLEPTVADLITNEAYSSDYLVFCNGTTYNCQTATFEKWSERHVCMHRVELDPSLGERDLIEHYTIEIHPLRGGKQYLHRMIHHFIYYVHEQLNVKNAYRTQFATHDMTTEYRKAELKLKKMNPATNPDAYVEQAERVARTKMAFEKAMLKSMYAMHGKEAVEDIISRCEENDEEYVRLFEDACTHYAVLSFLDSHPDVYNEIIEKMQFGSSELDDGGPVVLVKHQLTYEEKLWAIFDDLFGSRTNSTMVMKFLALAMRNGENGRHMLYLHGEAANGKSLFMNILAASMGGSRSKLVINLNGEYFTNRNGNTLDATFRGVNPDVRYLFVCEMPVLDMGNRGIRLLKRFTGNDMVSVRAPYATKNREFRNTAKIVATSNELPYFKAVETAEITRFLIMSMRGFFMTSIATIRMMHLIFAVNARAQCMLFNMDVNIDEGGGEGNVTSNYNNDDELFDGLIRMEDDENTNSQQQPCFPMLFSDLVEMDNQRANVMFECDDLTALKTILTENTSIFREYKAPQLRHVPVVRYMYGDKNLLNNNVIEKFGAALIRILTNHIIPEMGGAEEESKVVTAAEAEEEDESLSPVALRFFENTDRI</sequence>
<evidence type="ECO:0000313" key="1">
    <source>
        <dbReference type="EMBL" id="KAH7977518.1"/>
    </source>
</evidence>
<reference evidence="1" key="1">
    <citation type="submission" date="2020-05" db="EMBL/GenBank/DDBJ databases">
        <title>Large-scale comparative analyses of tick genomes elucidate their genetic diversity and vector capacities.</title>
        <authorList>
            <person name="Jia N."/>
            <person name="Wang J."/>
            <person name="Shi W."/>
            <person name="Du L."/>
            <person name="Sun Y."/>
            <person name="Zhan W."/>
            <person name="Jiang J."/>
            <person name="Wang Q."/>
            <person name="Zhang B."/>
            <person name="Ji P."/>
            <person name="Sakyi L.B."/>
            <person name="Cui X."/>
            <person name="Yuan T."/>
            <person name="Jiang B."/>
            <person name="Yang W."/>
            <person name="Lam T.T.-Y."/>
            <person name="Chang Q."/>
            <person name="Ding S."/>
            <person name="Wang X."/>
            <person name="Zhu J."/>
            <person name="Ruan X."/>
            <person name="Zhao L."/>
            <person name="Wei J."/>
            <person name="Que T."/>
            <person name="Du C."/>
            <person name="Cheng J."/>
            <person name="Dai P."/>
            <person name="Han X."/>
            <person name="Huang E."/>
            <person name="Gao Y."/>
            <person name="Liu J."/>
            <person name="Shao H."/>
            <person name="Ye R."/>
            <person name="Li L."/>
            <person name="Wei W."/>
            <person name="Wang X."/>
            <person name="Wang C."/>
            <person name="Yang T."/>
            <person name="Huo Q."/>
            <person name="Li W."/>
            <person name="Guo W."/>
            <person name="Chen H."/>
            <person name="Zhou L."/>
            <person name="Ni X."/>
            <person name="Tian J."/>
            <person name="Zhou Y."/>
            <person name="Sheng Y."/>
            <person name="Liu T."/>
            <person name="Pan Y."/>
            <person name="Xia L."/>
            <person name="Li J."/>
            <person name="Zhao F."/>
            <person name="Cao W."/>
        </authorList>
    </citation>
    <scope>NUCLEOTIDE SEQUENCE</scope>
    <source>
        <strain evidence="1">Dsil-2018</strain>
    </source>
</reference>